<protein>
    <submittedName>
        <fullName evidence="1">Uncharacterized protein</fullName>
    </submittedName>
</protein>
<keyword evidence="2" id="KW-1185">Reference proteome</keyword>
<gene>
    <name evidence="1" type="ORF">RHMOL_Rhmol09G0129900</name>
</gene>
<evidence type="ECO:0000313" key="2">
    <source>
        <dbReference type="Proteomes" id="UP001062846"/>
    </source>
</evidence>
<evidence type="ECO:0000313" key="1">
    <source>
        <dbReference type="EMBL" id="KAI8538773.1"/>
    </source>
</evidence>
<proteinExistence type="predicted"/>
<comment type="caution">
    <text evidence="1">The sequence shown here is derived from an EMBL/GenBank/DDBJ whole genome shotgun (WGS) entry which is preliminary data.</text>
</comment>
<dbReference type="EMBL" id="CM046396">
    <property type="protein sequence ID" value="KAI8538773.1"/>
    <property type="molecule type" value="Genomic_DNA"/>
</dbReference>
<organism evidence="1 2">
    <name type="scientific">Rhododendron molle</name>
    <name type="common">Chinese azalea</name>
    <name type="synonym">Azalea mollis</name>
    <dbReference type="NCBI Taxonomy" id="49168"/>
    <lineage>
        <taxon>Eukaryota</taxon>
        <taxon>Viridiplantae</taxon>
        <taxon>Streptophyta</taxon>
        <taxon>Embryophyta</taxon>
        <taxon>Tracheophyta</taxon>
        <taxon>Spermatophyta</taxon>
        <taxon>Magnoliopsida</taxon>
        <taxon>eudicotyledons</taxon>
        <taxon>Gunneridae</taxon>
        <taxon>Pentapetalae</taxon>
        <taxon>asterids</taxon>
        <taxon>Ericales</taxon>
        <taxon>Ericaceae</taxon>
        <taxon>Ericoideae</taxon>
        <taxon>Rhodoreae</taxon>
        <taxon>Rhododendron</taxon>
    </lineage>
</organism>
<sequence length="100" mass="11679">MFSTSRSPTKWGQEIGWAIQHLKKKCLLSALYKLAMAGTVYNIWKARNDIIFGNKQYTSNAIYDIIVKDVRDRASSWRNYGRSTINRALCRVWNILEHIL</sequence>
<dbReference type="Proteomes" id="UP001062846">
    <property type="component" value="Chromosome 9"/>
</dbReference>
<reference evidence="1" key="1">
    <citation type="submission" date="2022-02" db="EMBL/GenBank/DDBJ databases">
        <title>Plant Genome Project.</title>
        <authorList>
            <person name="Zhang R.-G."/>
        </authorList>
    </citation>
    <scope>NUCLEOTIDE SEQUENCE</scope>
    <source>
        <strain evidence="1">AT1</strain>
    </source>
</reference>
<name>A0ACC0MCJ9_RHOML</name>
<accession>A0ACC0MCJ9</accession>